<keyword evidence="3" id="KW-1003">Cell membrane</keyword>
<dbReference type="SUPFAM" id="SSF103473">
    <property type="entry name" value="MFS general substrate transporter"/>
    <property type="match status" value="1"/>
</dbReference>
<evidence type="ECO:0000256" key="3">
    <source>
        <dbReference type="ARBA" id="ARBA00022475"/>
    </source>
</evidence>
<keyword evidence="6 8" id="KW-0472">Membrane</keyword>
<organism evidence="10 11">
    <name type="scientific">Sphingomonas ursincola</name>
    <dbReference type="NCBI Taxonomy" id="56361"/>
    <lineage>
        <taxon>Bacteria</taxon>
        <taxon>Pseudomonadati</taxon>
        <taxon>Pseudomonadota</taxon>
        <taxon>Alphaproteobacteria</taxon>
        <taxon>Sphingomonadales</taxon>
        <taxon>Sphingomonadaceae</taxon>
        <taxon>Sphingomonas</taxon>
    </lineage>
</organism>
<keyword evidence="11" id="KW-1185">Reference proteome</keyword>
<dbReference type="InterPro" id="IPR036259">
    <property type="entry name" value="MFS_trans_sf"/>
</dbReference>
<feature type="transmembrane region" description="Helical" evidence="8">
    <location>
        <begin position="260"/>
        <end position="280"/>
    </location>
</feature>
<dbReference type="InterPro" id="IPR020846">
    <property type="entry name" value="MFS_dom"/>
</dbReference>
<feature type="transmembrane region" description="Helical" evidence="8">
    <location>
        <begin position="224"/>
        <end position="248"/>
    </location>
</feature>
<dbReference type="PROSITE" id="PS50850">
    <property type="entry name" value="MFS"/>
    <property type="match status" value="1"/>
</dbReference>
<evidence type="ECO:0000256" key="8">
    <source>
        <dbReference type="SAM" id="Phobius"/>
    </source>
</evidence>
<dbReference type="PANTHER" id="PTHR23513">
    <property type="entry name" value="INTEGRAL MEMBRANE EFFLUX PROTEIN-RELATED"/>
    <property type="match status" value="1"/>
</dbReference>
<feature type="compositionally biased region" description="Basic and acidic residues" evidence="7">
    <location>
        <begin position="400"/>
        <end position="415"/>
    </location>
</feature>
<keyword evidence="2" id="KW-0813">Transport</keyword>
<dbReference type="GO" id="GO:0005886">
    <property type="term" value="C:plasma membrane"/>
    <property type="evidence" value="ECO:0007669"/>
    <property type="project" value="UniProtKB-SubCell"/>
</dbReference>
<evidence type="ECO:0000313" key="11">
    <source>
        <dbReference type="Proteomes" id="UP000589292"/>
    </source>
</evidence>
<feature type="transmembrane region" description="Helical" evidence="8">
    <location>
        <begin position="346"/>
        <end position="369"/>
    </location>
</feature>
<feature type="transmembrane region" description="Helical" evidence="8">
    <location>
        <begin position="43"/>
        <end position="64"/>
    </location>
</feature>
<protein>
    <submittedName>
        <fullName evidence="10">MFS transporter</fullName>
    </submittedName>
</protein>
<evidence type="ECO:0000313" key="10">
    <source>
        <dbReference type="EMBL" id="MBA1375899.1"/>
    </source>
</evidence>
<dbReference type="EMBL" id="VDES01000003">
    <property type="protein sequence ID" value="MBA1375899.1"/>
    <property type="molecule type" value="Genomic_DNA"/>
</dbReference>
<evidence type="ECO:0000256" key="7">
    <source>
        <dbReference type="SAM" id="MobiDB-lite"/>
    </source>
</evidence>
<evidence type="ECO:0000256" key="1">
    <source>
        <dbReference type="ARBA" id="ARBA00004651"/>
    </source>
</evidence>
<feature type="transmembrane region" description="Helical" evidence="8">
    <location>
        <begin position="12"/>
        <end position="37"/>
    </location>
</feature>
<name>A0A7V8RGA3_9SPHN</name>
<proteinExistence type="predicted"/>
<feature type="transmembrane region" description="Helical" evidence="8">
    <location>
        <begin position="172"/>
        <end position="191"/>
    </location>
</feature>
<sequence>MSAAASRRIPVYGVIAAGGVSMLGNAVAAVALPWFVLDLTGSAAWTGVAGAVGMTPLILGAFFGGAVIDRLGSRRVAVVGDLVSAACVGAIPLLQALGLLTLAPLLILIAVGALLDGPAVTAQESRYPELARLAGLRLERVTALDELIDNGAMIAGPILAGLSIATVGPAPALAITAGCSLLAAILNLIFLPRHRPSRRAADGARPNDVLTGVRFLFGDPLLRTLLILGMGVVAIFGALDAVVMPVFIRESGRDIAELGWFLAAAGGGAAAGALGFASVGHRIGKRFVLLACLAAEAVAMFLLAGQPGGATLLTAGALAGIGAGPLGPLVNTVLLRRTPSAIRGRVLGASTAVALTATPLAVLLAGGVIELLGTRSLLLGGASLFAALTMLAATLPSLRQLDREPDPDRPDRRDPPIPAADAPETVPSLSKIPRRPS</sequence>
<dbReference type="Pfam" id="PF05977">
    <property type="entry name" value="MFS_3"/>
    <property type="match status" value="1"/>
</dbReference>
<feature type="domain" description="Major facilitator superfamily (MFS) profile" evidence="9">
    <location>
        <begin position="215"/>
        <end position="437"/>
    </location>
</feature>
<dbReference type="Proteomes" id="UP000589292">
    <property type="component" value="Unassembled WGS sequence"/>
</dbReference>
<comment type="caution">
    <text evidence="10">The sequence shown here is derived from an EMBL/GenBank/DDBJ whole genome shotgun (WGS) entry which is preliminary data.</text>
</comment>
<feature type="transmembrane region" description="Helical" evidence="8">
    <location>
        <begin position="375"/>
        <end position="395"/>
    </location>
</feature>
<evidence type="ECO:0000256" key="5">
    <source>
        <dbReference type="ARBA" id="ARBA00022989"/>
    </source>
</evidence>
<dbReference type="CDD" id="cd06173">
    <property type="entry name" value="MFS_MefA_like"/>
    <property type="match status" value="1"/>
</dbReference>
<reference evidence="10 11" key="1">
    <citation type="journal article" date="1994" name="Int. J. Syst. Bacteriol.">
        <title>Phylogenetic positions of novel aerobic, bacteriochlorophyll a-containing bacteria and description of Roseococcus thiosulfatophilus gen. nov., sp. nov., Erythromicrobium ramosum gen. nov., sp. nov., and Erythrobacter litoralis sp. nov.</title>
        <authorList>
            <person name="Yurkov V."/>
            <person name="Stackebrandt E."/>
            <person name="Holmes A."/>
            <person name="Fuerst J.A."/>
            <person name="Hugenholtz P."/>
            <person name="Golecki J."/>
            <person name="Gad'on N."/>
            <person name="Gorlenko V.M."/>
            <person name="Kompantseva E.I."/>
            <person name="Drews G."/>
        </authorList>
    </citation>
    <scope>NUCLEOTIDE SEQUENCE [LARGE SCALE GENOMIC DNA]</scope>
    <source>
        <strain evidence="10 11">KR-99</strain>
    </source>
</reference>
<gene>
    <name evidence="10" type="ORF">FG486_16260</name>
</gene>
<dbReference type="RefSeq" id="WP_181268306.1">
    <property type="nucleotide sequence ID" value="NZ_BAAAGB010000001.1"/>
</dbReference>
<feature type="region of interest" description="Disordered" evidence="7">
    <location>
        <begin position="399"/>
        <end position="437"/>
    </location>
</feature>
<feature type="transmembrane region" description="Helical" evidence="8">
    <location>
        <begin position="287"/>
        <end position="304"/>
    </location>
</feature>
<dbReference type="InterPro" id="IPR010290">
    <property type="entry name" value="TM_effector"/>
</dbReference>
<dbReference type="AlphaFoldDB" id="A0A7V8RGA3"/>
<keyword evidence="5 8" id="KW-1133">Transmembrane helix</keyword>
<evidence type="ECO:0000256" key="4">
    <source>
        <dbReference type="ARBA" id="ARBA00022692"/>
    </source>
</evidence>
<evidence type="ECO:0000256" key="6">
    <source>
        <dbReference type="ARBA" id="ARBA00023136"/>
    </source>
</evidence>
<dbReference type="GO" id="GO:0022857">
    <property type="term" value="F:transmembrane transporter activity"/>
    <property type="evidence" value="ECO:0007669"/>
    <property type="project" value="InterPro"/>
</dbReference>
<accession>A0A7V8RGA3</accession>
<keyword evidence="4 8" id="KW-0812">Transmembrane</keyword>
<comment type="subcellular location">
    <subcellularLocation>
        <location evidence="1">Cell membrane</location>
        <topology evidence="1">Multi-pass membrane protein</topology>
    </subcellularLocation>
</comment>
<evidence type="ECO:0000259" key="9">
    <source>
        <dbReference type="PROSITE" id="PS50850"/>
    </source>
</evidence>
<dbReference type="Gene3D" id="1.20.1250.20">
    <property type="entry name" value="MFS general substrate transporter like domains"/>
    <property type="match status" value="1"/>
</dbReference>
<dbReference type="PANTHER" id="PTHR23513:SF9">
    <property type="entry name" value="ENTEROBACTIN EXPORTER ENTS"/>
    <property type="match status" value="1"/>
</dbReference>
<feature type="transmembrane region" description="Helical" evidence="8">
    <location>
        <begin position="310"/>
        <end position="334"/>
    </location>
</feature>
<evidence type="ECO:0000256" key="2">
    <source>
        <dbReference type="ARBA" id="ARBA00022448"/>
    </source>
</evidence>